<dbReference type="InterPro" id="IPR013362">
    <property type="entry name" value="Pilus_4_PilV"/>
</dbReference>
<reference evidence="2 3" key="1">
    <citation type="submission" date="2018-06" db="EMBL/GenBank/DDBJ databases">
        <title>Azoarcus communis strain SWub3 genome.</title>
        <authorList>
            <person name="Zorraquino Salvo V."/>
            <person name="Toubiana D."/>
            <person name="Blumwald E."/>
        </authorList>
    </citation>
    <scope>NUCLEOTIDE SEQUENCE [LARGE SCALE GENOMIC DNA]</scope>
    <source>
        <strain evidence="2 3">SWub3</strain>
    </source>
</reference>
<dbReference type="OrthoDB" id="8547299at2"/>
<evidence type="ECO:0000256" key="1">
    <source>
        <dbReference type="SAM" id="Phobius"/>
    </source>
</evidence>
<comment type="caution">
    <text evidence="2">The sequence shown here is derived from an EMBL/GenBank/DDBJ whole genome shotgun (WGS) entry which is preliminary data.</text>
</comment>
<dbReference type="NCBIfam" id="TIGR02523">
    <property type="entry name" value="type_IV_pilV"/>
    <property type="match status" value="1"/>
</dbReference>
<name>A0A323UX46_9RHOO</name>
<sequence length="155" mass="16564">MKQHRQAGSSLLEILIAVLVLSFGLLGVAGMQMSALRNNQSAAERSQVVFMTYSILDAMRANIDTSTTPHSFRPEDYTDAAVLGNWVCADDPPEGNSLAAKDAARWINNLGANLGESACGKVACNLNTCTVSIRWDDSRGTSGSGTQVIETRSQL</sequence>
<keyword evidence="1" id="KW-1133">Transmembrane helix</keyword>
<gene>
    <name evidence="2" type="primary">pilV</name>
    <name evidence="2" type="ORF">DNK49_15120</name>
</gene>
<dbReference type="Pfam" id="PF07963">
    <property type="entry name" value="N_methyl"/>
    <property type="match status" value="1"/>
</dbReference>
<dbReference type="Proteomes" id="UP000248259">
    <property type="component" value="Unassembled WGS sequence"/>
</dbReference>
<keyword evidence="3" id="KW-1185">Reference proteome</keyword>
<keyword evidence="1" id="KW-0812">Transmembrane</keyword>
<protein>
    <submittedName>
        <fullName evidence="2">Type IV pilus modification protein PilV</fullName>
    </submittedName>
</protein>
<organism evidence="2 3">
    <name type="scientific">Parazoarcus communis SWub3 = DSM 12120</name>
    <dbReference type="NCBI Taxonomy" id="1121029"/>
    <lineage>
        <taxon>Bacteria</taxon>
        <taxon>Pseudomonadati</taxon>
        <taxon>Pseudomonadota</taxon>
        <taxon>Betaproteobacteria</taxon>
        <taxon>Rhodocyclales</taxon>
        <taxon>Zoogloeaceae</taxon>
        <taxon>Parazoarcus</taxon>
    </lineage>
</organism>
<feature type="transmembrane region" description="Helical" evidence="1">
    <location>
        <begin position="12"/>
        <end position="31"/>
    </location>
</feature>
<evidence type="ECO:0000313" key="3">
    <source>
        <dbReference type="Proteomes" id="UP000248259"/>
    </source>
</evidence>
<dbReference type="RefSeq" id="WP_110526286.1">
    <property type="nucleotide sequence ID" value="NZ_QKOE01000011.1"/>
</dbReference>
<dbReference type="InterPro" id="IPR012902">
    <property type="entry name" value="N_methyl_site"/>
</dbReference>
<keyword evidence="1" id="KW-0472">Membrane</keyword>
<evidence type="ECO:0000313" key="2">
    <source>
        <dbReference type="EMBL" id="PZA15796.1"/>
    </source>
</evidence>
<proteinExistence type="predicted"/>
<dbReference type="EMBL" id="QKOE01000011">
    <property type="protein sequence ID" value="PZA15796.1"/>
    <property type="molecule type" value="Genomic_DNA"/>
</dbReference>
<dbReference type="AlphaFoldDB" id="A0A323UX46"/>
<accession>A0A323UX46</accession>